<reference evidence="14" key="1">
    <citation type="submission" date="2017-09" db="EMBL/GenBank/DDBJ databases">
        <title>Complete Genome Sequence of ansamitocin-producing Bacterium Actinosynnema pretiosum X47.</title>
        <authorList>
            <person name="Cao G."/>
            <person name="Zong G."/>
            <person name="Zhong C."/>
            <person name="Fu J."/>
        </authorList>
    </citation>
    <scope>NUCLEOTIDE SEQUENCE [LARGE SCALE GENOMIC DNA]</scope>
    <source>
        <strain evidence="14">X47</strain>
    </source>
</reference>
<comment type="similarity">
    <text evidence="3 12">Belongs to the glycosyl hydrolase 25 family.</text>
</comment>
<dbReference type="InterPro" id="IPR008270">
    <property type="entry name" value="Glyco_hydro_25_AS"/>
</dbReference>
<keyword evidence="15" id="KW-1185">Reference proteome</keyword>
<keyword evidence="7" id="KW-0081">Bacteriolytic enzyme</keyword>
<evidence type="ECO:0000256" key="8">
    <source>
        <dbReference type="ARBA" id="ARBA00022801"/>
    </source>
</evidence>
<dbReference type="GO" id="GO:0016998">
    <property type="term" value="P:cell wall macromolecule catabolic process"/>
    <property type="evidence" value="ECO:0007669"/>
    <property type="project" value="InterPro"/>
</dbReference>
<evidence type="ECO:0000256" key="9">
    <source>
        <dbReference type="ARBA" id="ARBA00023157"/>
    </source>
</evidence>
<dbReference type="RefSeq" id="WP_096497354.1">
    <property type="nucleotide sequence ID" value="NZ_CP023445.1"/>
</dbReference>
<dbReference type="GO" id="GO:0016052">
    <property type="term" value="P:carbohydrate catabolic process"/>
    <property type="evidence" value="ECO:0007669"/>
    <property type="project" value="TreeGrafter"/>
</dbReference>
<evidence type="ECO:0000256" key="5">
    <source>
        <dbReference type="ARBA" id="ARBA00022525"/>
    </source>
</evidence>
<dbReference type="SUPFAM" id="SSF51445">
    <property type="entry name" value="(Trans)glycosidases"/>
    <property type="match status" value="1"/>
</dbReference>
<dbReference type="EMBL" id="CP023445">
    <property type="protein sequence ID" value="ATE57703.1"/>
    <property type="molecule type" value="Genomic_DNA"/>
</dbReference>
<evidence type="ECO:0000256" key="12">
    <source>
        <dbReference type="RuleBase" id="RU361176"/>
    </source>
</evidence>
<protein>
    <recommendedName>
        <fullName evidence="4 12">Lysozyme</fullName>
        <ecNumber evidence="4 12">3.2.1.17</ecNumber>
    </recommendedName>
</protein>
<comment type="catalytic activity">
    <reaction evidence="1 12">
        <text>Hydrolysis of (1-&gt;4)-beta-linkages between N-acetylmuramic acid and N-acetyl-D-glucosamine residues in a peptidoglycan and between N-acetyl-D-glucosamine residues in chitodextrins.</text>
        <dbReference type="EC" id="3.2.1.17"/>
    </reaction>
</comment>
<dbReference type="PANTHER" id="PTHR34135">
    <property type="entry name" value="LYSOZYME"/>
    <property type="match status" value="1"/>
</dbReference>
<keyword evidence="8 12" id="KW-0378">Hydrolase</keyword>
<dbReference type="Pfam" id="PF01183">
    <property type="entry name" value="Glyco_hydro_25"/>
    <property type="match status" value="1"/>
</dbReference>
<keyword evidence="13" id="KW-0732">Signal</keyword>
<dbReference type="CDD" id="cd06412">
    <property type="entry name" value="GH25_CH-type"/>
    <property type="match status" value="1"/>
</dbReference>
<dbReference type="GO" id="GO:0031640">
    <property type="term" value="P:killing of cells of another organism"/>
    <property type="evidence" value="ECO:0007669"/>
    <property type="project" value="UniProtKB-KW"/>
</dbReference>
<evidence type="ECO:0000256" key="4">
    <source>
        <dbReference type="ARBA" id="ARBA00012732"/>
    </source>
</evidence>
<dbReference type="GO" id="GO:0009253">
    <property type="term" value="P:peptidoglycan catabolic process"/>
    <property type="evidence" value="ECO:0007669"/>
    <property type="project" value="InterPro"/>
</dbReference>
<dbReference type="InterPro" id="IPR018077">
    <property type="entry name" value="Glyco_hydro_fam25_subgr"/>
</dbReference>
<proteinExistence type="inferred from homology"/>
<evidence type="ECO:0000256" key="10">
    <source>
        <dbReference type="ARBA" id="ARBA00023295"/>
    </source>
</evidence>
<dbReference type="GO" id="GO:0003796">
    <property type="term" value="F:lysozyme activity"/>
    <property type="evidence" value="ECO:0007669"/>
    <property type="project" value="UniProtKB-EC"/>
</dbReference>
<name>A0A290ZFF3_9PSEU</name>
<keyword evidence="6" id="KW-0929">Antimicrobial</keyword>
<sequence length="262" mass="28221">MRPLVRRAVAALACAAAALSTSASPALALPEGDHAMGSQIAKHEGVVERRVAPRGPSAAAAVYGIDVSSHQGNVDWGGQWNAGRRFAYVKATEGTTYKNPYFAQQYNGSYNVGMIRGGYHFALPGNSSGAAQANHFASNGGGWSRDGRTLPGALDMEYNPYGSTCYGLSPAAMTAWIKDFSDTYRSRTGVYPVIYTSTSWWNQCVSGDFSSTNPLWVARYASTVGTLPRGWGVYTMWQYSSSPIDQNEFNGGYDRLQALAYS</sequence>
<dbReference type="FunFam" id="3.20.20.80:FF:000060">
    <property type="entry name" value="Lysozyme M1"/>
    <property type="match status" value="1"/>
</dbReference>
<evidence type="ECO:0000256" key="13">
    <source>
        <dbReference type="SAM" id="SignalP"/>
    </source>
</evidence>
<comment type="subcellular location">
    <subcellularLocation>
        <location evidence="2">Secreted</location>
    </subcellularLocation>
</comment>
<dbReference type="InterPro" id="IPR002053">
    <property type="entry name" value="Glyco_hydro_25"/>
</dbReference>
<evidence type="ECO:0000256" key="11">
    <source>
        <dbReference type="ARBA" id="ARBA00055588"/>
    </source>
</evidence>
<comment type="function">
    <text evidence="11">This enzyme has both lysozyme (acetylmuramidase) and diacetylmuramidase activities.</text>
</comment>
<dbReference type="InterPro" id="IPR017853">
    <property type="entry name" value="GH"/>
</dbReference>
<keyword evidence="5" id="KW-0964">Secreted</keyword>
<evidence type="ECO:0000256" key="1">
    <source>
        <dbReference type="ARBA" id="ARBA00000632"/>
    </source>
</evidence>
<evidence type="ECO:0000313" key="14">
    <source>
        <dbReference type="EMBL" id="ATE57703.1"/>
    </source>
</evidence>
<dbReference type="GO" id="GO:0042742">
    <property type="term" value="P:defense response to bacterium"/>
    <property type="evidence" value="ECO:0007669"/>
    <property type="project" value="UniProtKB-KW"/>
</dbReference>
<keyword evidence="9" id="KW-1015">Disulfide bond</keyword>
<dbReference type="Proteomes" id="UP000218505">
    <property type="component" value="Chromosome"/>
</dbReference>
<evidence type="ECO:0000256" key="6">
    <source>
        <dbReference type="ARBA" id="ARBA00022529"/>
    </source>
</evidence>
<dbReference type="EC" id="3.2.1.17" evidence="4 12"/>
<evidence type="ECO:0000256" key="7">
    <source>
        <dbReference type="ARBA" id="ARBA00022638"/>
    </source>
</evidence>
<dbReference type="GO" id="GO:0005576">
    <property type="term" value="C:extracellular region"/>
    <property type="evidence" value="ECO:0007669"/>
    <property type="project" value="UniProtKB-SubCell"/>
</dbReference>
<evidence type="ECO:0000313" key="15">
    <source>
        <dbReference type="Proteomes" id="UP000218505"/>
    </source>
</evidence>
<gene>
    <name evidence="14" type="ORF">CNX65_33985</name>
</gene>
<dbReference type="KEGG" id="apre:CNX65_33985"/>
<feature type="signal peptide" evidence="13">
    <location>
        <begin position="1"/>
        <end position="28"/>
    </location>
</feature>
<accession>A0A290ZFF3</accession>
<dbReference type="PROSITE" id="PS51904">
    <property type="entry name" value="GLYCOSYL_HYDROL_F25_2"/>
    <property type="match status" value="1"/>
</dbReference>
<dbReference type="SMART" id="SM00641">
    <property type="entry name" value="Glyco_25"/>
    <property type="match status" value="1"/>
</dbReference>
<dbReference type="AlphaFoldDB" id="A0A290ZFF3"/>
<evidence type="ECO:0000256" key="2">
    <source>
        <dbReference type="ARBA" id="ARBA00004613"/>
    </source>
</evidence>
<keyword evidence="10 12" id="KW-0326">Glycosidase</keyword>
<feature type="chain" id="PRO_5011996221" description="Lysozyme" evidence="13">
    <location>
        <begin position="29"/>
        <end position="262"/>
    </location>
</feature>
<dbReference type="Gene3D" id="3.20.20.80">
    <property type="entry name" value="Glycosidases"/>
    <property type="match status" value="1"/>
</dbReference>
<dbReference type="PANTHER" id="PTHR34135:SF2">
    <property type="entry name" value="LYSOZYME"/>
    <property type="match status" value="1"/>
</dbReference>
<dbReference type="PROSITE" id="PS00953">
    <property type="entry name" value="GLYCOSYL_HYDROL_F25_1"/>
    <property type="match status" value="1"/>
</dbReference>
<organism evidence="14 15">
    <name type="scientific">Actinosynnema pretiosum</name>
    <dbReference type="NCBI Taxonomy" id="42197"/>
    <lineage>
        <taxon>Bacteria</taxon>
        <taxon>Bacillati</taxon>
        <taxon>Actinomycetota</taxon>
        <taxon>Actinomycetes</taxon>
        <taxon>Pseudonocardiales</taxon>
        <taxon>Pseudonocardiaceae</taxon>
        <taxon>Actinosynnema</taxon>
    </lineage>
</organism>
<evidence type="ECO:0000256" key="3">
    <source>
        <dbReference type="ARBA" id="ARBA00010646"/>
    </source>
</evidence>